<dbReference type="InterPro" id="IPR036282">
    <property type="entry name" value="Glutathione-S-Trfase_C_sf"/>
</dbReference>
<organism evidence="4 5">
    <name type="scientific">Ditylenchus destructor</name>
    <dbReference type="NCBI Taxonomy" id="166010"/>
    <lineage>
        <taxon>Eukaryota</taxon>
        <taxon>Metazoa</taxon>
        <taxon>Ecdysozoa</taxon>
        <taxon>Nematoda</taxon>
        <taxon>Chromadorea</taxon>
        <taxon>Rhabditida</taxon>
        <taxon>Tylenchina</taxon>
        <taxon>Tylenchomorpha</taxon>
        <taxon>Sphaerularioidea</taxon>
        <taxon>Anguinidae</taxon>
        <taxon>Anguininae</taxon>
        <taxon>Ditylenchus</taxon>
    </lineage>
</organism>
<protein>
    <submittedName>
        <fullName evidence="4">Outer mitochondrial membrane transport complex protein domain-containing protein</fullName>
    </submittedName>
</protein>
<dbReference type="Pfam" id="PF17172">
    <property type="entry name" value="GST_N_4"/>
    <property type="match status" value="1"/>
</dbReference>
<name>A0AAD4R2F1_9BILA</name>
<feature type="transmembrane region" description="Helical" evidence="2">
    <location>
        <begin position="21"/>
        <end position="45"/>
    </location>
</feature>
<sequence>MSFPHSYLITFQDNPRMAADWVCALVLIVATIVAFKIISCIHTILTVRYKRKKPSLVKKNWEKDMVYFYQFPRRPFTPNISPFCLKVETFLIHHGIKFEMTESQMLRSTEGKMPFVELNGKQIPDSQLIILELTKHFNIRENLNPKQKAQDRIISRFLDHATSPAVYYNKIGTNTSKFVKALAEEHPLYKFRFVFIPMMYTYMWQCLNGEGTGRHQPEQIQEILHADLEALDDFLGDNEWILGGNEPSLADMTLFSHIAGGYHLPYDLPIQELLEEEFPRLIAHHNRMADRYFPEHNFGRYKRKNVQKNLI</sequence>
<keyword evidence="5" id="KW-1185">Reference proteome</keyword>
<feature type="domain" description="GST C-terminal" evidence="3">
    <location>
        <begin position="144"/>
        <end position="308"/>
    </location>
</feature>
<dbReference type="Gene3D" id="1.20.1050.10">
    <property type="match status" value="1"/>
</dbReference>
<comment type="similarity">
    <text evidence="1">Belongs to the FAX family.</text>
</comment>
<dbReference type="InterPro" id="IPR050931">
    <property type="entry name" value="Mito_Protein_Transport_Metaxin"/>
</dbReference>
<evidence type="ECO:0000313" key="4">
    <source>
        <dbReference type="EMBL" id="KAI1705114.1"/>
    </source>
</evidence>
<dbReference type="InterPro" id="IPR010987">
    <property type="entry name" value="Glutathione-S-Trfase_C-like"/>
</dbReference>
<evidence type="ECO:0000256" key="1">
    <source>
        <dbReference type="ARBA" id="ARBA00006475"/>
    </source>
</evidence>
<evidence type="ECO:0000313" key="5">
    <source>
        <dbReference type="Proteomes" id="UP001201812"/>
    </source>
</evidence>
<proteinExistence type="inferred from homology"/>
<dbReference type="PROSITE" id="PS50405">
    <property type="entry name" value="GST_CTER"/>
    <property type="match status" value="1"/>
</dbReference>
<dbReference type="SUPFAM" id="SSF52833">
    <property type="entry name" value="Thioredoxin-like"/>
    <property type="match status" value="1"/>
</dbReference>
<keyword evidence="2" id="KW-0812">Transmembrane</keyword>
<dbReference type="SFLD" id="SFLDG01200">
    <property type="entry name" value="SUF1.1"/>
    <property type="match status" value="1"/>
</dbReference>
<dbReference type="CDD" id="cd03193">
    <property type="entry name" value="GST_C_Metaxin"/>
    <property type="match status" value="1"/>
</dbReference>
<dbReference type="GO" id="GO:0005737">
    <property type="term" value="C:cytoplasm"/>
    <property type="evidence" value="ECO:0007669"/>
    <property type="project" value="TreeGrafter"/>
</dbReference>
<evidence type="ECO:0000256" key="2">
    <source>
        <dbReference type="SAM" id="Phobius"/>
    </source>
</evidence>
<dbReference type="SUPFAM" id="SSF47616">
    <property type="entry name" value="GST C-terminal domain-like"/>
    <property type="match status" value="1"/>
</dbReference>
<dbReference type="InterPro" id="IPR033468">
    <property type="entry name" value="Metaxin_GST"/>
</dbReference>
<dbReference type="Proteomes" id="UP001201812">
    <property type="component" value="Unassembled WGS sequence"/>
</dbReference>
<gene>
    <name evidence="4" type="ORF">DdX_13872</name>
</gene>
<dbReference type="PANTHER" id="PTHR12289:SF32">
    <property type="entry name" value="GST_C_6 DOMAIN-CONTAINING PROTEIN"/>
    <property type="match status" value="1"/>
</dbReference>
<dbReference type="Gene3D" id="3.40.30.10">
    <property type="entry name" value="Glutaredoxin"/>
    <property type="match status" value="1"/>
</dbReference>
<dbReference type="SFLD" id="SFLDG01180">
    <property type="entry name" value="SUF1"/>
    <property type="match status" value="1"/>
</dbReference>
<dbReference type="EMBL" id="JAKKPZ010000060">
    <property type="protein sequence ID" value="KAI1705114.1"/>
    <property type="molecule type" value="Genomic_DNA"/>
</dbReference>
<dbReference type="InterPro" id="IPR040079">
    <property type="entry name" value="Glutathione_S-Trfase"/>
</dbReference>
<dbReference type="InterPro" id="IPR036249">
    <property type="entry name" value="Thioredoxin-like_sf"/>
</dbReference>
<dbReference type="InterPro" id="IPR026928">
    <property type="entry name" value="FAX/IsoI-like"/>
</dbReference>
<dbReference type="PANTHER" id="PTHR12289">
    <property type="entry name" value="METAXIN RELATED"/>
    <property type="match status" value="1"/>
</dbReference>
<dbReference type="AlphaFoldDB" id="A0AAD4R2F1"/>
<dbReference type="InterPro" id="IPR012336">
    <property type="entry name" value="Thioredoxin-like_fold"/>
</dbReference>
<dbReference type="Pfam" id="PF17171">
    <property type="entry name" value="GST_C_6"/>
    <property type="match status" value="1"/>
</dbReference>
<accession>A0AAD4R2F1</accession>
<evidence type="ECO:0000259" key="3">
    <source>
        <dbReference type="PROSITE" id="PS50405"/>
    </source>
</evidence>
<comment type="caution">
    <text evidence="4">The sequence shown here is derived from an EMBL/GenBank/DDBJ whole genome shotgun (WGS) entry which is preliminary data.</text>
</comment>
<reference evidence="4" key="1">
    <citation type="submission" date="2022-01" db="EMBL/GenBank/DDBJ databases">
        <title>Genome Sequence Resource for Two Populations of Ditylenchus destructor, the Migratory Endoparasitic Phytonematode.</title>
        <authorList>
            <person name="Zhang H."/>
            <person name="Lin R."/>
            <person name="Xie B."/>
        </authorList>
    </citation>
    <scope>NUCLEOTIDE SEQUENCE</scope>
    <source>
        <strain evidence="4">BazhouSP</strain>
    </source>
</reference>
<keyword evidence="2" id="KW-0472">Membrane</keyword>
<dbReference type="SFLD" id="SFLDS00019">
    <property type="entry name" value="Glutathione_Transferase_(cytos"/>
    <property type="match status" value="1"/>
</dbReference>
<keyword evidence="2" id="KW-1133">Transmembrane helix</keyword>